<evidence type="ECO:0000256" key="1">
    <source>
        <dbReference type="ARBA" id="ARBA00022801"/>
    </source>
</evidence>
<name>A0A4R6M0P3_9FIRM</name>
<dbReference type="RefSeq" id="WP_133513839.1">
    <property type="nucleotide sequence ID" value="NZ_SNWX01000002.1"/>
</dbReference>
<protein>
    <submittedName>
        <fullName evidence="2">HAD superfamily hydrolase (TIGR01549 family)</fullName>
    </submittedName>
</protein>
<dbReference type="PROSITE" id="PS01228">
    <property type="entry name" value="COF_1"/>
    <property type="match status" value="1"/>
</dbReference>
<dbReference type="NCBIfam" id="TIGR01549">
    <property type="entry name" value="HAD-SF-IA-v1"/>
    <property type="match status" value="1"/>
</dbReference>
<dbReference type="OrthoDB" id="9809962at2"/>
<dbReference type="InterPro" id="IPR051540">
    <property type="entry name" value="S-2-haloacid_dehalogenase"/>
</dbReference>
<comment type="caution">
    <text evidence="2">The sequence shown here is derived from an EMBL/GenBank/DDBJ whole genome shotgun (WGS) entry which is preliminary data.</text>
</comment>
<dbReference type="Pfam" id="PF00702">
    <property type="entry name" value="Hydrolase"/>
    <property type="match status" value="1"/>
</dbReference>
<dbReference type="Gene3D" id="3.40.50.1000">
    <property type="entry name" value="HAD superfamily/HAD-like"/>
    <property type="match status" value="1"/>
</dbReference>
<evidence type="ECO:0000313" key="2">
    <source>
        <dbReference type="EMBL" id="TDO94751.1"/>
    </source>
</evidence>
<dbReference type="PANTHER" id="PTHR43316:SF3">
    <property type="entry name" value="HALOACID DEHALOGENASE, TYPE II (AFU_ORTHOLOGUE AFUA_2G07750)-RELATED"/>
    <property type="match status" value="1"/>
</dbReference>
<dbReference type="SFLD" id="SFLDG01129">
    <property type="entry name" value="C1.5:_HAD__Beta-PGM__Phosphata"/>
    <property type="match status" value="1"/>
</dbReference>
<dbReference type="PANTHER" id="PTHR43316">
    <property type="entry name" value="HYDROLASE, HALOACID DELAHOGENASE-RELATED"/>
    <property type="match status" value="1"/>
</dbReference>
<proteinExistence type="predicted"/>
<keyword evidence="1 2" id="KW-0378">Hydrolase</keyword>
<dbReference type="SFLD" id="SFLDS00003">
    <property type="entry name" value="Haloacid_Dehalogenase"/>
    <property type="match status" value="1"/>
</dbReference>
<dbReference type="CDD" id="cd01427">
    <property type="entry name" value="HAD_like"/>
    <property type="match status" value="1"/>
</dbReference>
<dbReference type="SUPFAM" id="SSF56784">
    <property type="entry name" value="HAD-like"/>
    <property type="match status" value="1"/>
</dbReference>
<evidence type="ECO:0000313" key="3">
    <source>
        <dbReference type="Proteomes" id="UP000295064"/>
    </source>
</evidence>
<dbReference type="Gene3D" id="1.10.150.520">
    <property type="match status" value="1"/>
</dbReference>
<dbReference type="GO" id="GO:0016787">
    <property type="term" value="F:hydrolase activity"/>
    <property type="evidence" value="ECO:0007669"/>
    <property type="project" value="UniProtKB-KW"/>
</dbReference>
<organism evidence="2 3">
    <name type="scientific">Halanaerobium saccharolyticum</name>
    <dbReference type="NCBI Taxonomy" id="43595"/>
    <lineage>
        <taxon>Bacteria</taxon>
        <taxon>Bacillati</taxon>
        <taxon>Bacillota</taxon>
        <taxon>Clostridia</taxon>
        <taxon>Halanaerobiales</taxon>
        <taxon>Halanaerobiaceae</taxon>
        <taxon>Halanaerobium</taxon>
    </lineage>
</organism>
<dbReference type="PRINTS" id="PR00413">
    <property type="entry name" value="HADHALOGNASE"/>
</dbReference>
<dbReference type="InterPro" id="IPR036412">
    <property type="entry name" value="HAD-like_sf"/>
</dbReference>
<accession>A0A4R6M0P3</accession>
<sequence length="243" mass="28086">MFKDKEVFLFDLDGTLLSIEAEEFLKYYFGALSADFEDLCADQEQFVKLLMASTEKMIRNDGSCSNQEAFMEDFMDKMEIKNQAEAEKIKGRFDQFYQSKFTGLDQYFDLDRETPAEIIEYLKKQGKKLVLATNPLFPKEAVAARLSWIGIEAEDFELLTHYENMSYAKPNPNYYREILEKIDAAPENCLMIGNDLKEDAVASELGIKTLIISDKLIEREDSSYPVAWQGSLKEFKELIKEEV</sequence>
<gene>
    <name evidence="2" type="ORF">DFR79_102128</name>
</gene>
<dbReference type="Proteomes" id="UP000295064">
    <property type="component" value="Unassembled WGS sequence"/>
</dbReference>
<dbReference type="AlphaFoldDB" id="A0A4R6M0P3"/>
<dbReference type="InterPro" id="IPR023214">
    <property type="entry name" value="HAD_sf"/>
</dbReference>
<reference evidence="2 3" key="1">
    <citation type="submission" date="2019-03" db="EMBL/GenBank/DDBJ databases">
        <title>Subsurface microbial communities from deep shales in Ohio and West Virginia, USA.</title>
        <authorList>
            <person name="Wrighton K."/>
        </authorList>
    </citation>
    <scope>NUCLEOTIDE SEQUENCE [LARGE SCALE GENOMIC DNA]</scope>
    <source>
        <strain evidence="2 3">MA284_T2</strain>
    </source>
</reference>
<dbReference type="EMBL" id="SNWX01000002">
    <property type="protein sequence ID" value="TDO94751.1"/>
    <property type="molecule type" value="Genomic_DNA"/>
</dbReference>
<dbReference type="InterPro" id="IPR006439">
    <property type="entry name" value="HAD-SF_hydro_IA"/>
</dbReference>